<evidence type="ECO:0000313" key="10">
    <source>
        <dbReference type="Proteomes" id="UP000244893"/>
    </source>
</evidence>
<feature type="region of interest" description="Disordered" evidence="6">
    <location>
        <begin position="1"/>
        <end position="23"/>
    </location>
</feature>
<dbReference type="OrthoDB" id="9768783at2"/>
<organism evidence="9 10">
    <name type="scientific">Amnibacterium flavum</name>
    <dbReference type="NCBI Taxonomy" id="2173173"/>
    <lineage>
        <taxon>Bacteria</taxon>
        <taxon>Bacillati</taxon>
        <taxon>Actinomycetota</taxon>
        <taxon>Actinomycetes</taxon>
        <taxon>Micrococcales</taxon>
        <taxon>Microbacteriaceae</taxon>
        <taxon>Amnibacterium</taxon>
    </lineage>
</organism>
<dbReference type="Proteomes" id="UP000244893">
    <property type="component" value="Unassembled WGS sequence"/>
</dbReference>
<gene>
    <name evidence="9" type="ORF">DDQ50_02670</name>
</gene>
<evidence type="ECO:0000256" key="7">
    <source>
        <dbReference type="SAM" id="Phobius"/>
    </source>
</evidence>
<evidence type="ECO:0000256" key="4">
    <source>
        <dbReference type="ARBA" id="ARBA00022989"/>
    </source>
</evidence>
<feature type="transmembrane region" description="Helical" evidence="7">
    <location>
        <begin position="360"/>
        <end position="384"/>
    </location>
</feature>
<evidence type="ECO:0000256" key="2">
    <source>
        <dbReference type="ARBA" id="ARBA00022448"/>
    </source>
</evidence>
<keyword evidence="5 7" id="KW-0472">Membrane</keyword>
<keyword evidence="4 7" id="KW-1133">Transmembrane helix</keyword>
<reference evidence="9 10" key="1">
    <citation type="submission" date="2018-05" db="EMBL/GenBank/DDBJ databases">
        <title>Amnibacterium sp. M8JJ-5, whole genome shotgun sequence.</title>
        <authorList>
            <person name="Tuo L."/>
        </authorList>
    </citation>
    <scope>NUCLEOTIDE SEQUENCE [LARGE SCALE GENOMIC DNA]</scope>
    <source>
        <strain evidence="9 10">M8JJ-5</strain>
    </source>
</reference>
<dbReference type="PANTHER" id="PTHR23519">
    <property type="entry name" value="AUTOPHAGY-RELATED PROTEIN 22"/>
    <property type="match status" value="1"/>
</dbReference>
<evidence type="ECO:0000256" key="3">
    <source>
        <dbReference type="ARBA" id="ARBA00022692"/>
    </source>
</evidence>
<feature type="transmembrane region" description="Helical" evidence="7">
    <location>
        <begin position="335"/>
        <end position="354"/>
    </location>
</feature>
<dbReference type="InterPro" id="IPR050495">
    <property type="entry name" value="ATG22/LtaA_families"/>
</dbReference>
<dbReference type="GO" id="GO:0005886">
    <property type="term" value="C:plasma membrane"/>
    <property type="evidence" value="ECO:0007669"/>
    <property type="project" value="UniProtKB-SubCell"/>
</dbReference>
<keyword evidence="2" id="KW-0813">Transport</keyword>
<dbReference type="AlphaFoldDB" id="A0A2V1HUQ8"/>
<feature type="transmembrane region" description="Helical" evidence="7">
    <location>
        <begin position="178"/>
        <end position="205"/>
    </location>
</feature>
<dbReference type="Gene3D" id="1.20.1250.20">
    <property type="entry name" value="MFS general substrate transporter like domains"/>
    <property type="match status" value="1"/>
</dbReference>
<protein>
    <submittedName>
        <fullName evidence="9">MFS transporter</fullName>
    </submittedName>
</protein>
<dbReference type="EMBL" id="QEOP01000001">
    <property type="protein sequence ID" value="PVZ95432.1"/>
    <property type="molecule type" value="Genomic_DNA"/>
</dbReference>
<comment type="caution">
    <text evidence="9">The sequence shown here is derived from an EMBL/GenBank/DDBJ whole genome shotgun (WGS) entry which is preliminary data.</text>
</comment>
<feature type="transmembrane region" description="Helical" evidence="7">
    <location>
        <begin position="396"/>
        <end position="420"/>
    </location>
</feature>
<dbReference type="SUPFAM" id="SSF103473">
    <property type="entry name" value="MFS general substrate transporter"/>
    <property type="match status" value="1"/>
</dbReference>
<evidence type="ECO:0000256" key="5">
    <source>
        <dbReference type="ARBA" id="ARBA00023136"/>
    </source>
</evidence>
<keyword evidence="3 7" id="KW-0812">Transmembrane</keyword>
<dbReference type="PROSITE" id="PS50850">
    <property type="entry name" value="MFS"/>
    <property type="match status" value="1"/>
</dbReference>
<name>A0A2V1HUQ8_9MICO</name>
<feature type="domain" description="Major facilitator superfamily (MFS) profile" evidence="8">
    <location>
        <begin position="36"/>
        <end position="449"/>
    </location>
</feature>
<dbReference type="InterPro" id="IPR024671">
    <property type="entry name" value="Atg22-like"/>
</dbReference>
<feature type="transmembrane region" description="Helical" evidence="7">
    <location>
        <begin position="301"/>
        <end position="323"/>
    </location>
</feature>
<dbReference type="PANTHER" id="PTHR23519:SF1">
    <property type="entry name" value="AUTOPHAGY-RELATED PROTEIN 22"/>
    <property type="match status" value="1"/>
</dbReference>
<dbReference type="GO" id="GO:0022857">
    <property type="term" value="F:transmembrane transporter activity"/>
    <property type="evidence" value="ECO:0007669"/>
    <property type="project" value="InterPro"/>
</dbReference>
<feature type="transmembrane region" description="Helical" evidence="7">
    <location>
        <begin position="113"/>
        <end position="131"/>
    </location>
</feature>
<dbReference type="RefSeq" id="WP_116755168.1">
    <property type="nucleotide sequence ID" value="NZ_JBHUEX010000001.1"/>
</dbReference>
<sequence length="456" mass="47842">MTAAAGNGAPPSTSPDTPASSASVFATGGTVPRSRVFAWALWDWATQPFNTVINTFVFTALYLLTEAFTSPGVTEDDLSAQLGLAVGLAGVVVALLAPVLGRRTDAFGNRKRWLFIWTMLLAAAMAAMFFVEASPSFFLLGAILVAVAGVFSELAAVNYNAMIVQVSTPKTLGKVSGLGWGFGYIGGIVTLVIVIVAQLSGWFGIPDENGLPLRIVAVMCAVWTVVFSIPLFLSIPEIPPVPGAMRSSFLGSYVDLARDVVRIFRHDRPLFWFLLASAIYRDGLAAVFAFGGAIASVTFGFGFLEVVLFGVAGNLVAGFSTILAGRLDDRFGPRLVIIGSIIGLVAAGLGVFLLRDLGTLPFWIGGLLLCLFVGPAQAASRSYLARSTPPGHEGELFGLYATTGRAASFISPLAFAGFIALFGAQAFGILGIVLVLAIGGGLMFLIKPERGTADLR</sequence>
<evidence type="ECO:0000256" key="1">
    <source>
        <dbReference type="ARBA" id="ARBA00004651"/>
    </source>
</evidence>
<accession>A0A2V1HUQ8</accession>
<proteinExistence type="predicted"/>
<keyword evidence="10" id="KW-1185">Reference proteome</keyword>
<feature type="transmembrane region" description="Helical" evidence="7">
    <location>
        <begin position="211"/>
        <end position="233"/>
    </location>
</feature>
<evidence type="ECO:0000256" key="6">
    <source>
        <dbReference type="SAM" id="MobiDB-lite"/>
    </source>
</evidence>
<feature type="transmembrane region" description="Helical" evidence="7">
    <location>
        <begin position="426"/>
        <end position="446"/>
    </location>
</feature>
<dbReference type="InterPro" id="IPR020846">
    <property type="entry name" value="MFS_dom"/>
</dbReference>
<feature type="transmembrane region" description="Helical" evidence="7">
    <location>
        <begin position="137"/>
        <end position="157"/>
    </location>
</feature>
<feature type="compositionally biased region" description="Low complexity" evidence="6">
    <location>
        <begin position="9"/>
        <end position="23"/>
    </location>
</feature>
<feature type="transmembrane region" description="Helical" evidence="7">
    <location>
        <begin position="270"/>
        <end position="295"/>
    </location>
</feature>
<dbReference type="InterPro" id="IPR036259">
    <property type="entry name" value="MFS_trans_sf"/>
</dbReference>
<evidence type="ECO:0000259" key="8">
    <source>
        <dbReference type="PROSITE" id="PS50850"/>
    </source>
</evidence>
<feature type="transmembrane region" description="Helical" evidence="7">
    <location>
        <begin position="78"/>
        <end position="101"/>
    </location>
</feature>
<evidence type="ECO:0000313" key="9">
    <source>
        <dbReference type="EMBL" id="PVZ95432.1"/>
    </source>
</evidence>
<comment type="subcellular location">
    <subcellularLocation>
        <location evidence="1">Cell membrane</location>
        <topology evidence="1">Multi-pass membrane protein</topology>
    </subcellularLocation>
</comment>
<dbReference type="Pfam" id="PF11700">
    <property type="entry name" value="ATG22"/>
    <property type="match status" value="1"/>
</dbReference>